<dbReference type="InterPro" id="IPR001650">
    <property type="entry name" value="Helicase_C-like"/>
</dbReference>
<evidence type="ECO:0000259" key="1">
    <source>
        <dbReference type="PROSITE" id="PS51192"/>
    </source>
</evidence>
<accession>I6R9M2</accession>
<gene>
    <name evidence="3" type="ORF">P12024S_28</name>
</gene>
<dbReference type="OrthoDB" id="1659at10239"/>
<dbReference type="SUPFAM" id="SSF52540">
    <property type="entry name" value="P-loop containing nucleoside triphosphate hydrolases"/>
    <property type="match status" value="1"/>
</dbReference>
<dbReference type="EMBL" id="JQ823122">
    <property type="protein sequence ID" value="AFM54689.1"/>
    <property type="molecule type" value="Genomic_DNA"/>
</dbReference>
<keyword evidence="4" id="KW-1185">Reference proteome</keyword>
<dbReference type="PANTHER" id="PTHR47396">
    <property type="entry name" value="TYPE I RESTRICTION ENZYME ECOKI R PROTEIN"/>
    <property type="match status" value="1"/>
</dbReference>
<dbReference type="Pfam" id="PF00271">
    <property type="entry name" value="Helicase_C"/>
    <property type="match status" value="1"/>
</dbReference>
<dbReference type="GO" id="GO:0016787">
    <property type="term" value="F:hydrolase activity"/>
    <property type="evidence" value="ECO:0007669"/>
    <property type="project" value="InterPro"/>
</dbReference>
<protein>
    <submittedName>
        <fullName evidence="3">Putative helicase</fullName>
    </submittedName>
</protein>
<dbReference type="InterPro" id="IPR050742">
    <property type="entry name" value="Helicase_Restrict-Modif_Enz"/>
</dbReference>
<dbReference type="GO" id="GO:0003677">
    <property type="term" value="F:DNA binding"/>
    <property type="evidence" value="ECO:0007669"/>
    <property type="project" value="InterPro"/>
</dbReference>
<keyword evidence="3" id="KW-0378">Hydrolase</keyword>
<keyword evidence="3" id="KW-0547">Nucleotide-binding</keyword>
<evidence type="ECO:0000313" key="4">
    <source>
        <dbReference type="Proteomes" id="UP000002820"/>
    </source>
</evidence>
<dbReference type="KEGG" id="vg:13405307"/>
<dbReference type="GO" id="GO:0005524">
    <property type="term" value="F:ATP binding"/>
    <property type="evidence" value="ECO:0007669"/>
    <property type="project" value="InterPro"/>
</dbReference>
<dbReference type="GO" id="GO:0004386">
    <property type="term" value="F:helicase activity"/>
    <property type="evidence" value="ECO:0007669"/>
    <property type="project" value="UniProtKB-KW"/>
</dbReference>
<keyword evidence="3" id="KW-0347">Helicase</keyword>
<dbReference type="InterPro" id="IPR006935">
    <property type="entry name" value="Helicase/UvrB_N"/>
</dbReference>
<dbReference type="PROSITE" id="PS51194">
    <property type="entry name" value="HELICASE_CTER"/>
    <property type="match status" value="1"/>
</dbReference>
<proteinExistence type="predicted"/>
<organism evidence="3 4">
    <name type="scientific">Nonlabens phage P12024S</name>
    <dbReference type="NCBI Taxonomy" id="1168478"/>
    <lineage>
        <taxon>Viruses</taxon>
        <taxon>Duplodnaviria</taxon>
        <taxon>Heunggongvirae</taxon>
        <taxon>Uroviricota</taxon>
        <taxon>Caudoviricetes</taxon>
        <taxon>Inhavirus</taxon>
        <taxon>Inhavirus P12024S</taxon>
    </lineage>
</organism>
<feature type="domain" description="Helicase C-terminal" evidence="2">
    <location>
        <begin position="185"/>
        <end position="339"/>
    </location>
</feature>
<name>I6R9M2_9CAUD</name>
<dbReference type="PROSITE" id="PS51192">
    <property type="entry name" value="HELICASE_ATP_BIND_1"/>
    <property type="match status" value="1"/>
</dbReference>
<feature type="domain" description="Helicase ATP-binding" evidence="1">
    <location>
        <begin position="1"/>
        <end position="132"/>
    </location>
</feature>
<dbReference type="GeneID" id="13405307"/>
<dbReference type="Gene3D" id="3.40.50.300">
    <property type="entry name" value="P-loop containing nucleotide triphosphate hydrolases"/>
    <property type="match status" value="2"/>
</dbReference>
<dbReference type="PANTHER" id="PTHR47396:SF1">
    <property type="entry name" value="ATP-DEPENDENT HELICASE IRC3-RELATED"/>
    <property type="match status" value="1"/>
</dbReference>
<sequence length="436" mass="49309">MFSYLTSRIIANRKRVLILTHRSELLTQAGGTLSKFGLSPIHIKPSYRPKTLKGSLYVAMTQTLVRRFKKPLYDEWLQSGVDVIIVDECHRCDFNTILSSLPDHVIVIGVTATPHREKNQPALSSFYEDMVEVAQVQELIALGKLAKPISYGVSIDLSGVKSKGSDWDSNEVGKRMDEVQLYHGVYENYMKYTPNQKAIVFSSSIESSKTLVNSLCEKGLPAKHLDGSTSAKERRETLEWFANTPNAILSNMGILTAGFDEPTIQVVILYRATKSLPLFLQMVGRGSRTHEGKDKFTILDFGNNIATHGFWEQNRVWSLEKPKRKKKGLGVAPIKECPSCSAYLAAQAKECEYCGHLFPPTKEQEQERVVAELKRLTYSEVQKAAIGASFEELEQLAKAKGYKKGWVFHQLKTRGQLEEYAKFKNYSPKWLQYQLK</sequence>
<reference evidence="3 4" key="1">
    <citation type="journal article" date="2012" name="J. Virol.">
        <title>Complete Genome Sequences of Two Persicivirga Bacteriophages, P12024S and P12024L.</title>
        <authorList>
            <person name="Kang I."/>
            <person name="Jang H."/>
            <person name="Cho J.C."/>
        </authorList>
    </citation>
    <scope>NUCLEOTIDE SEQUENCE [LARGE SCALE GENOMIC DNA]</scope>
</reference>
<evidence type="ECO:0000259" key="2">
    <source>
        <dbReference type="PROSITE" id="PS51194"/>
    </source>
</evidence>
<dbReference type="RefSeq" id="YP_006560368.1">
    <property type="nucleotide sequence ID" value="NC_018271.1"/>
</dbReference>
<evidence type="ECO:0000313" key="3">
    <source>
        <dbReference type="EMBL" id="AFM54689.1"/>
    </source>
</evidence>
<keyword evidence="3" id="KW-0067">ATP-binding</keyword>
<dbReference type="InterPro" id="IPR014001">
    <property type="entry name" value="Helicase_ATP-bd"/>
</dbReference>
<dbReference type="InterPro" id="IPR027417">
    <property type="entry name" value="P-loop_NTPase"/>
</dbReference>
<dbReference type="Pfam" id="PF04851">
    <property type="entry name" value="ResIII"/>
    <property type="match status" value="1"/>
</dbReference>
<dbReference type="Proteomes" id="UP000002820">
    <property type="component" value="Segment"/>
</dbReference>
<dbReference type="SMART" id="SM00490">
    <property type="entry name" value="HELICc"/>
    <property type="match status" value="1"/>
</dbReference>